<feature type="active site" description="Proton acceptor" evidence="3">
    <location>
        <position position="406"/>
    </location>
</feature>
<dbReference type="AlphaFoldDB" id="A0AAD9EIH5"/>
<evidence type="ECO:0000259" key="4">
    <source>
        <dbReference type="Pfam" id="PF06441"/>
    </source>
</evidence>
<dbReference type="InterPro" id="IPR016292">
    <property type="entry name" value="Epoxide_hydrolase"/>
</dbReference>
<evidence type="ECO:0000313" key="6">
    <source>
        <dbReference type="Proteomes" id="UP001243330"/>
    </source>
</evidence>
<comment type="similarity">
    <text evidence="1">Belongs to the peptidase S33 family.</text>
</comment>
<name>A0AAD9EIH5_9PEZI</name>
<organism evidence="5 6">
    <name type="scientific">Colletotrichum chrysophilum</name>
    <dbReference type="NCBI Taxonomy" id="1836956"/>
    <lineage>
        <taxon>Eukaryota</taxon>
        <taxon>Fungi</taxon>
        <taxon>Dikarya</taxon>
        <taxon>Ascomycota</taxon>
        <taxon>Pezizomycotina</taxon>
        <taxon>Sordariomycetes</taxon>
        <taxon>Hypocreomycetidae</taxon>
        <taxon>Glomerellales</taxon>
        <taxon>Glomerellaceae</taxon>
        <taxon>Colletotrichum</taxon>
        <taxon>Colletotrichum gloeosporioides species complex</taxon>
    </lineage>
</organism>
<dbReference type="PRINTS" id="PR00412">
    <property type="entry name" value="EPOXHYDRLASE"/>
</dbReference>
<accession>A0AAD9EIH5</accession>
<dbReference type="PANTHER" id="PTHR21661:SF39">
    <property type="entry name" value="HYDROLASE, PUTATIVE (AFU_ORTHOLOGUE AFUA_3G08960)-RELATED"/>
    <property type="match status" value="1"/>
</dbReference>
<dbReference type="InterPro" id="IPR029058">
    <property type="entry name" value="AB_hydrolase_fold"/>
</dbReference>
<dbReference type="SUPFAM" id="SSF53474">
    <property type="entry name" value="alpha/beta-Hydrolases"/>
    <property type="match status" value="1"/>
</dbReference>
<comment type="caution">
    <text evidence="5">The sequence shown here is derived from an EMBL/GenBank/DDBJ whole genome shotgun (WGS) entry which is preliminary data.</text>
</comment>
<dbReference type="InterPro" id="IPR000639">
    <property type="entry name" value="Epox_hydrolase-like"/>
</dbReference>
<proteinExistence type="inferred from homology"/>
<dbReference type="InterPro" id="IPR010497">
    <property type="entry name" value="Epoxide_hydro_N"/>
</dbReference>
<reference evidence="5" key="1">
    <citation type="submission" date="2023-01" db="EMBL/GenBank/DDBJ databases">
        <title>Colletotrichum chrysophilum M932 genome sequence.</title>
        <authorList>
            <person name="Baroncelli R."/>
        </authorList>
    </citation>
    <scope>NUCLEOTIDE SEQUENCE</scope>
    <source>
        <strain evidence="5">M932</strain>
    </source>
</reference>
<evidence type="ECO:0000313" key="5">
    <source>
        <dbReference type="EMBL" id="KAK1846046.1"/>
    </source>
</evidence>
<dbReference type="Pfam" id="PF06441">
    <property type="entry name" value="EHN"/>
    <property type="match status" value="1"/>
</dbReference>
<keyword evidence="2 5" id="KW-0378">Hydrolase</keyword>
<gene>
    <name evidence="5" type="ORF">CCHR01_11351</name>
</gene>
<dbReference type="GO" id="GO:0097176">
    <property type="term" value="P:epoxide metabolic process"/>
    <property type="evidence" value="ECO:0007669"/>
    <property type="project" value="TreeGrafter"/>
</dbReference>
<feature type="active site" description="Nucleophile" evidence="3">
    <location>
        <position position="192"/>
    </location>
</feature>
<evidence type="ECO:0000256" key="2">
    <source>
        <dbReference type="ARBA" id="ARBA00022801"/>
    </source>
</evidence>
<evidence type="ECO:0000256" key="3">
    <source>
        <dbReference type="PIRSR" id="PIRSR001112-1"/>
    </source>
</evidence>
<dbReference type="GO" id="GO:0004301">
    <property type="term" value="F:epoxide hydrolase activity"/>
    <property type="evidence" value="ECO:0007669"/>
    <property type="project" value="TreeGrafter"/>
</dbReference>
<feature type="active site" description="Proton donor" evidence="3">
    <location>
        <position position="330"/>
    </location>
</feature>
<feature type="domain" description="Epoxide hydrolase N-terminal" evidence="4">
    <location>
        <begin position="12"/>
        <end position="124"/>
    </location>
</feature>
<dbReference type="PANTHER" id="PTHR21661">
    <property type="entry name" value="EPOXIDE HYDROLASE 1-RELATED"/>
    <property type="match status" value="1"/>
</dbReference>
<dbReference type="Gene3D" id="3.40.50.1820">
    <property type="entry name" value="alpha/beta hydrolase"/>
    <property type="match status" value="1"/>
</dbReference>
<sequence>MVSYTQFTLETRAFRLSTPPEALQELRDLVRLSKLGPRTYENSYAGGKYGVEYEWMAEAKERWADGFDWTAVEARVNEFPNIKAKVVDDDGATYSIHFIGLFSQRKDAIPLMCIHGWPGSFLEFIGFLSALKAKYTSENLPYHVIVPSLPGYGFSDSPPVDRDWTLQDSARLLHKLMEGMGFEGGYAVQGGDIGSYTARIMARTYDSCKVLHLNFCAMTCPEEAADTPLEAYEREALERSDKFVKFGTAYVMEHATRTATIGFVLSSSPLALLAWYFNPLHVDRLITDKLGRIGEKFLTWTHETPSMDEILASVTLYWLTQTFPRGVYPYRQEVIDDTHGSMTDAECRRVIKDGAKRYMFHPDPKYYCEKPMGYSWFPYEIVPVPKAWAATTGNLVWYRSHEKGGHFAALEQPEALLDDVEEFLKQVWGPK</sequence>
<dbReference type="EMBL" id="JAQOWY010000251">
    <property type="protein sequence ID" value="KAK1846046.1"/>
    <property type="molecule type" value="Genomic_DNA"/>
</dbReference>
<dbReference type="PIRSF" id="PIRSF001112">
    <property type="entry name" value="Epoxide_hydrolase"/>
    <property type="match status" value="1"/>
</dbReference>
<dbReference type="Proteomes" id="UP001243330">
    <property type="component" value="Unassembled WGS sequence"/>
</dbReference>
<protein>
    <submittedName>
        <fullName evidence="5">Epoxide hydrolase</fullName>
    </submittedName>
</protein>
<evidence type="ECO:0000256" key="1">
    <source>
        <dbReference type="ARBA" id="ARBA00010088"/>
    </source>
</evidence>
<keyword evidence="6" id="KW-1185">Reference proteome</keyword>